<evidence type="ECO:0000313" key="2">
    <source>
        <dbReference type="EMBL" id="SDJ24367.1"/>
    </source>
</evidence>
<dbReference type="EMBL" id="FNEB01000010">
    <property type="protein sequence ID" value="SDJ24367.1"/>
    <property type="molecule type" value="Genomic_DNA"/>
</dbReference>
<dbReference type="SUPFAM" id="SSF47413">
    <property type="entry name" value="lambda repressor-like DNA-binding domains"/>
    <property type="match status" value="1"/>
</dbReference>
<evidence type="ECO:0000313" key="3">
    <source>
        <dbReference type="Proteomes" id="UP000199340"/>
    </source>
</evidence>
<gene>
    <name evidence="2" type="ORF">SAMN05421850_110128</name>
</gene>
<dbReference type="Gene3D" id="1.10.260.40">
    <property type="entry name" value="lambda repressor-like DNA-binding domains"/>
    <property type="match status" value="1"/>
</dbReference>
<dbReference type="Proteomes" id="UP000199340">
    <property type="component" value="Unassembled WGS sequence"/>
</dbReference>
<organism evidence="2 3">
    <name type="scientific">Lutimaribacter saemankumensis</name>
    <dbReference type="NCBI Taxonomy" id="490829"/>
    <lineage>
        <taxon>Bacteria</taxon>
        <taxon>Pseudomonadati</taxon>
        <taxon>Pseudomonadota</taxon>
        <taxon>Alphaproteobacteria</taxon>
        <taxon>Rhodobacterales</taxon>
        <taxon>Roseobacteraceae</taxon>
        <taxon>Lutimaribacter</taxon>
    </lineage>
</organism>
<reference evidence="2 3" key="1">
    <citation type="submission" date="2016-10" db="EMBL/GenBank/DDBJ databases">
        <authorList>
            <person name="de Groot N.N."/>
        </authorList>
    </citation>
    <scope>NUCLEOTIDE SEQUENCE [LARGE SCALE GENOMIC DNA]</scope>
    <source>
        <strain evidence="2 3">DSM 28010</strain>
    </source>
</reference>
<dbReference type="CDD" id="cd00093">
    <property type="entry name" value="HTH_XRE"/>
    <property type="match status" value="1"/>
</dbReference>
<dbReference type="Pfam" id="PF01381">
    <property type="entry name" value="HTH_3"/>
    <property type="match status" value="1"/>
</dbReference>
<proteinExistence type="predicted"/>
<keyword evidence="3" id="KW-1185">Reference proteome</keyword>
<dbReference type="GO" id="GO:0003677">
    <property type="term" value="F:DNA binding"/>
    <property type="evidence" value="ECO:0007669"/>
    <property type="project" value="InterPro"/>
</dbReference>
<feature type="domain" description="HTH cro/C1-type" evidence="1">
    <location>
        <begin position="30"/>
        <end position="74"/>
    </location>
</feature>
<accession>A0A1G8S593</accession>
<sequence>MVKHHDTVTPSELRAVFGRNLKNLSSSFSSVSALCRSLGINRTQYNRYLTGESFPRPEILYRICSFFDVDARILLSPLDELNRVPGGVLAHPFIADWLGTQAAQIPEDVFPSGFYRFSRRGFLDDRRFLQGLVLIHRSEDHTFLRGFEPREAMRQQGLPETPARREFRGVVLRQDEGISILISRWGGKTGSFNFLSPVASYENNYWEGYVTRTVRWQPSGQRMTRMVYEYLGRDTGAVLSAARTVGYCDRGDLLPHHLRLLQVDTPMG</sequence>
<evidence type="ECO:0000259" key="1">
    <source>
        <dbReference type="PROSITE" id="PS50943"/>
    </source>
</evidence>
<dbReference type="STRING" id="490829.SAMN05421850_110128"/>
<dbReference type="PROSITE" id="PS50943">
    <property type="entry name" value="HTH_CROC1"/>
    <property type="match status" value="1"/>
</dbReference>
<dbReference type="AlphaFoldDB" id="A0A1G8S593"/>
<name>A0A1G8S593_9RHOB</name>
<dbReference type="InterPro" id="IPR001387">
    <property type="entry name" value="Cro/C1-type_HTH"/>
</dbReference>
<dbReference type="InterPro" id="IPR010982">
    <property type="entry name" value="Lambda_DNA-bd_dom_sf"/>
</dbReference>
<dbReference type="OrthoDB" id="8902678at2"/>
<dbReference type="RefSeq" id="WP_090030075.1">
    <property type="nucleotide sequence ID" value="NZ_FNEB01000010.1"/>
</dbReference>
<protein>
    <submittedName>
        <fullName evidence="2">Helix-turn-helix</fullName>
    </submittedName>
</protein>